<dbReference type="GO" id="GO:0043122">
    <property type="term" value="P:regulation of canonical NF-kappaB signal transduction"/>
    <property type="evidence" value="ECO:0007669"/>
    <property type="project" value="TreeGrafter"/>
</dbReference>
<feature type="zinc finger region" description="TRAF-type" evidence="7">
    <location>
        <begin position="47"/>
        <end position="96"/>
    </location>
</feature>
<organism evidence="11 12">
    <name type="scientific">Amphimedon queenslandica</name>
    <name type="common">Sponge</name>
    <dbReference type="NCBI Taxonomy" id="400682"/>
    <lineage>
        <taxon>Eukaryota</taxon>
        <taxon>Metazoa</taxon>
        <taxon>Porifera</taxon>
        <taxon>Demospongiae</taxon>
        <taxon>Heteroscleromorpha</taxon>
        <taxon>Haplosclerida</taxon>
        <taxon>Niphatidae</taxon>
        <taxon>Amphimedon</taxon>
    </lineage>
</organism>
<evidence type="ECO:0000256" key="1">
    <source>
        <dbReference type="ARBA" id="ARBA00004496"/>
    </source>
</evidence>
<dbReference type="Gene3D" id="3.30.40.10">
    <property type="entry name" value="Zinc/RING finger domain, C3HC4 (zinc finger)"/>
    <property type="match status" value="2"/>
</dbReference>
<dbReference type="AlphaFoldDB" id="A0AAN0J3G0"/>
<feature type="transmembrane region" description="Helical" evidence="8">
    <location>
        <begin position="6"/>
        <end position="24"/>
    </location>
</feature>
<dbReference type="Gene3D" id="2.60.210.10">
    <property type="entry name" value="Apoptosis, Tumor Necrosis Factor Receptor Associated Protein 2, Chain A"/>
    <property type="match status" value="1"/>
</dbReference>
<dbReference type="InterPro" id="IPR002083">
    <property type="entry name" value="MATH/TRAF_dom"/>
</dbReference>
<dbReference type="SMART" id="SM00061">
    <property type="entry name" value="MATH"/>
    <property type="match status" value="1"/>
</dbReference>
<dbReference type="RefSeq" id="XP_019851550.1">
    <property type="nucleotide sequence ID" value="XM_019995991.1"/>
</dbReference>
<evidence type="ECO:0000256" key="2">
    <source>
        <dbReference type="ARBA" id="ARBA00022490"/>
    </source>
</evidence>
<evidence type="ECO:0000313" key="12">
    <source>
        <dbReference type="Proteomes" id="UP000007879"/>
    </source>
</evidence>
<dbReference type="Proteomes" id="UP000007879">
    <property type="component" value="Unassembled WGS sequence"/>
</dbReference>
<keyword evidence="8" id="KW-1133">Transmembrane helix</keyword>
<keyword evidence="2" id="KW-0963">Cytoplasm</keyword>
<keyword evidence="3 7" id="KW-0479">Metal-binding</keyword>
<reference evidence="11" key="2">
    <citation type="submission" date="2024-06" db="UniProtKB">
        <authorList>
            <consortium name="EnsemblMetazoa"/>
        </authorList>
    </citation>
    <scope>IDENTIFICATION</scope>
</reference>
<evidence type="ECO:0008006" key="13">
    <source>
        <dbReference type="Google" id="ProtNLM"/>
    </source>
</evidence>
<name>A0AAN0J3G0_AMPQE</name>
<dbReference type="SUPFAM" id="SSF49599">
    <property type="entry name" value="TRAF domain-like"/>
    <property type="match status" value="1"/>
</dbReference>
<dbReference type="KEGG" id="aqu:109581676"/>
<dbReference type="Pfam" id="PF02176">
    <property type="entry name" value="zf-TRAF"/>
    <property type="match status" value="1"/>
</dbReference>
<dbReference type="PANTHER" id="PTHR10131">
    <property type="entry name" value="TNF RECEPTOR ASSOCIATED FACTOR"/>
    <property type="match status" value="1"/>
</dbReference>
<evidence type="ECO:0000256" key="5">
    <source>
        <dbReference type="ARBA" id="ARBA00022771"/>
    </source>
</evidence>
<evidence type="ECO:0000256" key="6">
    <source>
        <dbReference type="ARBA" id="ARBA00022833"/>
    </source>
</evidence>
<proteinExistence type="predicted"/>
<dbReference type="GO" id="GO:0008270">
    <property type="term" value="F:zinc ion binding"/>
    <property type="evidence" value="ECO:0007669"/>
    <property type="project" value="UniProtKB-KW"/>
</dbReference>
<accession>A0AAN0J3G0</accession>
<protein>
    <recommendedName>
        <fullName evidence="13">TRAF-type domain-containing protein</fullName>
    </recommendedName>
</protein>
<comment type="subcellular location">
    <subcellularLocation>
        <location evidence="1">Cytoplasm</location>
    </subcellularLocation>
</comment>
<evidence type="ECO:0000256" key="3">
    <source>
        <dbReference type="ARBA" id="ARBA00022723"/>
    </source>
</evidence>
<keyword evidence="8" id="KW-0812">Transmembrane</keyword>
<dbReference type="GO" id="GO:0005737">
    <property type="term" value="C:cytoplasm"/>
    <property type="evidence" value="ECO:0007669"/>
    <property type="project" value="UniProtKB-SubCell"/>
</dbReference>
<dbReference type="EnsemblMetazoa" id="XM_019995991.1">
    <property type="protein sequence ID" value="XP_019851550.1"/>
    <property type="gene ID" value="LOC109581676"/>
</dbReference>
<dbReference type="InterPro" id="IPR013083">
    <property type="entry name" value="Znf_RING/FYVE/PHD"/>
</dbReference>
<keyword evidence="8" id="KW-0472">Membrane</keyword>
<keyword evidence="6 7" id="KW-0862">Zinc</keyword>
<keyword evidence="5 7" id="KW-0863">Zinc-finger</keyword>
<dbReference type="GeneID" id="109581676"/>
<evidence type="ECO:0000256" key="4">
    <source>
        <dbReference type="ARBA" id="ARBA00022737"/>
    </source>
</evidence>
<evidence type="ECO:0000256" key="8">
    <source>
        <dbReference type="SAM" id="Phobius"/>
    </source>
</evidence>
<dbReference type="InterPro" id="IPR008974">
    <property type="entry name" value="TRAF-like"/>
</dbReference>
<dbReference type="PROSITE" id="PS50144">
    <property type="entry name" value="MATH"/>
    <property type="match status" value="1"/>
</dbReference>
<dbReference type="InterPro" id="IPR001293">
    <property type="entry name" value="Znf_TRAF"/>
</dbReference>
<sequence length="341" mass="39548">MCFITIIYKFLLVLIFVVDTWPVFQSPMKVTSYFPFSYQWPVVMGQHVVIMTIVCTYQLVPCTKGCSEEIRRGSLERHLTETCPKRIVNCEYCKRKGAHKLIRSKNHLDECPDLPITCGECNQAMPRHLHNETCPKAMISCVGCNIVLKREDLEKHNEESMKEHLDIAMKKIDALQHSHKVFMLPDYTKKKEEGEDWCSPHFYTSPGGYKMLLRVRPNGDGSCKGTHVSCFIYLKAGVYDDRLEWPFQGEVTIELLNQLEDKNHWEDTLLFDESTDVDCKQRDSTDGWGKPNFISLSALEYDATKNFQYLKDDSLYFRVNVKATSIRQSQFKPWLVTSVDI</sequence>
<dbReference type="PROSITE" id="PS50145">
    <property type="entry name" value="ZF_TRAF"/>
    <property type="match status" value="1"/>
</dbReference>
<dbReference type="EnsemblMetazoa" id="XM_019995990.1">
    <property type="protein sequence ID" value="XP_019851549.1"/>
    <property type="gene ID" value="LOC109581676"/>
</dbReference>
<evidence type="ECO:0000259" key="10">
    <source>
        <dbReference type="PROSITE" id="PS50145"/>
    </source>
</evidence>
<evidence type="ECO:0000259" key="9">
    <source>
        <dbReference type="PROSITE" id="PS50144"/>
    </source>
</evidence>
<evidence type="ECO:0000313" key="11">
    <source>
        <dbReference type="EnsemblMetazoa" id="XP_019851550.1"/>
    </source>
</evidence>
<dbReference type="RefSeq" id="XP_019851549.1">
    <property type="nucleotide sequence ID" value="XM_019995990.1"/>
</dbReference>
<feature type="domain" description="TRAF-type" evidence="10">
    <location>
        <begin position="47"/>
        <end position="96"/>
    </location>
</feature>
<dbReference type="PANTHER" id="PTHR10131:SF94">
    <property type="entry name" value="TNF RECEPTOR-ASSOCIATED FACTOR 4"/>
    <property type="match status" value="1"/>
</dbReference>
<reference evidence="12" key="1">
    <citation type="journal article" date="2010" name="Nature">
        <title>The Amphimedon queenslandica genome and the evolution of animal complexity.</title>
        <authorList>
            <person name="Srivastava M."/>
            <person name="Simakov O."/>
            <person name="Chapman J."/>
            <person name="Fahey B."/>
            <person name="Gauthier M.E."/>
            <person name="Mitros T."/>
            <person name="Richards G.S."/>
            <person name="Conaco C."/>
            <person name="Dacre M."/>
            <person name="Hellsten U."/>
            <person name="Larroux C."/>
            <person name="Putnam N.H."/>
            <person name="Stanke M."/>
            <person name="Adamska M."/>
            <person name="Darling A."/>
            <person name="Degnan S.M."/>
            <person name="Oakley T.H."/>
            <person name="Plachetzki D.C."/>
            <person name="Zhai Y."/>
            <person name="Adamski M."/>
            <person name="Calcino A."/>
            <person name="Cummins S.F."/>
            <person name="Goodstein D.M."/>
            <person name="Harris C."/>
            <person name="Jackson D.J."/>
            <person name="Leys S.P."/>
            <person name="Shu S."/>
            <person name="Woodcroft B.J."/>
            <person name="Vervoort M."/>
            <person name="Kosik K.S."/>
            <person name="Manning G."/>
            <person name="Degnan B.M."/>
            <person name="Rokhsar D.S."/>
        </authorList>
    </citation>
    <scope>NUCLEOTIDE SEQUENCE [LARGE SCALE GENOMIC DNA]</scope>
</reference>
<feature type="domain" description="MATH" evidence="9">
    <location>
        <begin position="177"/>
        <end position="321"/>
    </location>
</feature>
<evidence type="ECO:0000256" key="7">
    <source>
        <dbReference type="PROSITE-ProRule" id="PRU00207"/>
    </source>
</evidence>
<keyword evidence="12" id="KW-1185">Reference proteome</keyword>
<dbReference type="Pfam" id="PF22486">
    <property type="entry name" value="MATH_2"/>
    <property type="match status" value="1"/>
</dbReference>
<keyword evidence="4" id="KW-0677">Repeat</keyword>